<dbReference type="EMBL" id="CACRSJ010000109">
    <property type="protein sequence ID" value="VYS62389.1"/>
    <property type="molecule type" value="Genomic_DNA"/>
</dbReference>
<dbReference type="CDD" id="cd16448">
    <property type="entry name" value="RING-H2"/>
    <property type="match status" value="1"/>
</dbReference>
<dbReference type="AlphaFoldDB" id="A0A654FNG3"/>
<dbReference type="SMART" id="SM00184">
    <property type="entry name" value="RING"/>
    <property type="match status" value="1"/>
</dbReference>
<keyword evidence="4 6" id="KW-0863">Zinc-finger</keyword>
<dbReference type="Proteomes" id="UP000426265">
    <property type="component" value="Unassembled WGS sequence"/>
</dbReference>
<gene>
    <name evidence="8" type="ORF">AN1_LOCUS17816</name>
</gene>
<evidence type="ECO:0000256" key="2">
    <source>
        <dbReference type="ARBA" id="ARBA00012483"/>
    </source>
</evidence>
<protein>
    <recommendedName>
        <fullName evidence="2">RING-type E3 ubiquitin transferase</fullName>
        <ecNumber evidence="2">2.3.2.27</ecNumber>
    </recommendedName>
</protein>
<evidence type="ECO:0000256" key="4">
    <source>
        <dbReference type="ARBA" id="ARBA00022771"/>
    </source>
</evidence>
<dbReference type="GO" id="GO:0008270">
    <property type="term" value="F:zinc ion binding"/>
    <property type="evidence" value="ECO:0007669"/>
    <property type="project" value="UniProtKB-KW"/>
</dbReference>
<sequence>MNDRIPKPVVSVQVQAERVSRSPSQGNTNSIFLIVNTIKDEILINPGTGHRTATSTPLSYKSLPINYTLPSCSHHHIQSLLHDRLHRDDHWLCDHLVPKISSAISSGFVDLTVSVAVTYKYVRVDEAALKISRMVLQGFMSVEETKSLNAESCSICLQSLVSSSKTAPTRMSCSHVFHNGCLVEWLNRKNTCPMFHMQLIDSSMFSSTDYTAYIVEHCKRHDFSSSGSTHVRSRYINICRSTHGHIRKLLHNQFLSTISNPWRSLCDFLSPKISTEFINLGFGRNGFTLTMDAKVTYRTVSVTSNDEKSLRTILVGKIKAEELKSLKIETERCSICLESLVSGPKPIGLTRMPCFIY</sequence>
<dbReference type="GO" id="GO:0061630">
    <property type="term" value="F:ubiquitin protein ligase activity"/>
    <property type="evidence" value="ECO:0007669"/>
    <property type="project" value="UniProtKB-EC"/>
</dbReference>
<feature type="domain" description="RING-type" evidence="7">
    <location>
        <begin position="153"/>
        <end position="196"/>
    </location>
</feature>
<dbReference type="PANTHER" id="PTHR15710">
    <property type="entry name" value="E3 UBIQUITIN-PROTEIN LIGASE PRAJA"/>
    <property type="match status" value="1"/>
</dbReference>
<dbReference type="SUPFAM" id="SSF57850">
    <property type="entry name" value="RING/U-box"/>
    <property type="match status" value="1"/>
</dbReference>
<evidence type="ECO:0000256" key="3">
    <source>
        <dbReference type="ARBA" id="ARBA00022723"/>
    </source>
</evidence>
<keyword evidence="3" id="KW-0479">Metal-binding</keyword>
<accession>A0A654FNG3</accession>
<dbReference type="Pfam" id="PF13639">
    <property type="entry name" value="zf-RING_2"/>
    <property type="match status" value="1"/>
</dbReference>
<comment type="catalytic activity">
    <reaction evidence="1">
        <text>S-ubiquitinyl-[E2 ubiquitin-conjugating enzyme]-L-cysteine + [acceptor protein]-L-lysine = [E2 ubiquitin-conjugating enzyme]-L-cysteine + N(6)-ubiquitinyl-[acceptor protein]-L-lysine.</text>
        <dbReference type="EC" id="2.3.2.27"/>
    </reaction>
</comment>
<reference evidence="8 9" key="1">
    <citation type="submission" date="2019-11" db="EMBL/GenBank/DDBJ databases">
        <authorList>
            <person name="Jiao W.-B."/>
            <person name="Schneeberger K."/>
        </authorList>
    </citation>
    <scope>NUCLEOTIDE SEQUENCE [LARGE SCALE GENOMIC DNA]</scope>
    <source>
        <strain evidence="9">cv. An-1</strain>
    </source>
</reference>
<evidence type="ECO:0000259" key="7">
    <source>
        <dbReference type="PROSITE" id="PS50089"/>
    </source>
</evidence>
<dbReference type="PANTHER" id="PTHR15710:SF194">
    <property type="entry name" value="RING_U-BOX SUPERFAMILY PROTEIN"/>
    <property type="match status" value="1"/>
</dbReference>
<evidence type="ECO:0000256" key="6">
    <source>
        <dbReference type="PROSITE-ProRule" id="PRU00175"/>
    </source>
</evidence>
<evidence type="ECO:0000256" key="1">
    <source>
        <dbReference type="ARBA" id="ARBA00000900"/>
    </source>
</evidence>
<dbReference type="EC" id="2.3.2.27" evidence="2"/>
<evidence type="ECO:0000313" key="8">
    <source>
        <dbReference type="EMBL" id="VYS62389.1"/>
    </source>
</evidence>
<name>A0A654FNG3_ARATH</name>
<dbReference type="ExpressionAtlas" id="A0A654FNG3">
    <property type="expression patterns" value="baseline"/>
</dbReference>
<organism evidence="8 9">
    <name type="scientific">Arabidopsis thaliana</name>
    <name type="common">Mouse-ear cress</name>
    <dbReference type="NCBI Taxonomy" id="3702"/>
    <lineage>
        <taxon>Eukaryota</taxon>
        <taxon>Viridiplantae</taxon>
        <taxon>Streptophyta</taxon>
        <taxon>Embryophyta</taxon>
        <taxon>Tracheophyta</taxon>
        <taxon>Spermatophyta</taxon>
        <taxon>Magnoliopsida</taxon>
        <taxon>eudicotyledons</taxon>
        <taxon>Gunneridae</taxon>
        <taxon>Pentapetalae</taxon>
        <taxon>rosids</taxon>
        <taxon>malvids</taxon>
        <taxon>Brassicales</taxon>
        <taxon>Brassicaceae</taxon>
        <taxon>Camelineae</taxon>
        <taxon>Arabidopsis</taxon>
    </lineage>
</organism>
<dbReference type="PROSITE" id="PS50089">
    <property type="entry name" value="ZF_RING_2"/>
    <property type="match status" value="1"/>
</dbReference>
<keyword evidence="5" id="KW-0862">Zinc</keyword>
<dbReference type="Gene3D" id="3.30.40.10">
    <property type="entry name" value="Zinc/RING finger domain, C3HC4 (zinc finger)"/>
    <property type="match status" value="1"/>
</dbReference>
<dbReference type="InterPro" id="IPR001841">
    <property type="entry name" value="Znf_RING"/>
</dbReference>
<evidence type="ECO:0000313" key="9">
    <source>
        <dbReference type="Proteomes" id="UP000426265"/>
    </source>
</evidence>
<proteinExistence type="predicted"/>
<evidence type="ECO:0000256" key="5">
    <source>
        <dbReference type="ARBA" id="ARBA00022833"/>
    </source>
</evidence>
<dbReference type="InterPro" id="IPR013083">
    <property type="entry name" value="Znf_RING/FYVE/PHD"/>
</dbReference>